<keyword evidence="2" id="KW-1185">Reference proteome</keyword>
<evidence type="ECO:0000313" key="1">
    <source>
        <dbReference type="Ensembl" id="ENSCPBP00000031622.1"/>
    </source>
</evidence>
<protein>
    <submittedName>
        <fullName evidence="1">Uncharacterized protein</fullName>
    </submittedName>
</protein>
<reference evidence="1" key="1">
    <citation type="submission" date="2025-08" db="UniProtKB">
        <authorList>
            <consortium name="Ensembl"/>
        </authorList>
    </citation>
    <scope>IDENTIFICATION</scope>
</reference>
<accession>A0A8C3IE90</accession>
<organism evidence="1 2">
    <name type="scientific">Chrysemys picta bellii</name>
    <name type="common">Western painted turtle</name>
    <name type="synonym">Emys bellii</name>
    <dbReference type="NCBI Taxonomy" id="8478"/>
    <lineage>
        <taxon>Eukaryota</taxon>
        <taxon>Metazoa</taxon>
        <taxon>Chordata</taxon>
        <taxon>Craniata</taxon>
        <taxon>Vertebrata</taxon>
        <taxon>Euteleostomi</taxon>
        <taxon>Archelosauria</taxon>
        <taxon>Testudinata</taxon>
        <taxon>Testudines</taxon>
        <taxon>Cryptodira</taxon>
        <taxon>Durocryptodira</taxon>
        <taxon>Testudinoidea</taxon>
        <taxon>Emydidae</taxon>
        <taxon>Chrysemys</taxon>
    </lineage>
</organism>
<evidence type="ECO:0000313" key="2">
    <source>
        <dbReference type="Proteomes" id="UP000694380"/>
    </source>
</evidence>
<name>A0A8C3IE90_CHRPI</name>
<reference evidence="1" key="2">
    <citation type="submission" date="2025-09" db="UniProtKB">
        <authorList>
            <consortium name="Ensembl"/>
        </authorList>
    </citation>
    <scope>IDENTIFICATION</scope>
</reference>
<dbReference type="Proteomes" id="UP000694380">
    <property type="component" value="Unplaced"/>
</dbReference>
<sequence>MVIFYSSMKVTINSVLVAGDSALPRRPVCIGCIREGFIQRFVTGWLWTRGVSFIKPLSHGLTVDMFLLADSEISVFFFFFNTLALSAYLKPHSRFLPT</sequence>
<dbReference type="AlphaFoldDB" id="A0A8C3IE90"/>
<dbReference type="Ensembl" id="ENSCPBT00000037213.1">
    <property type="protein sequence ID" value="ENSCPBP00000031622.1"/>
    <property type="gene ID" value="ENSCPBG00000022201.1"/>
</dbReference>
<proteinExistence type="predicted"/>